<dbReference type="OrthoDB" id="9797742at2"/>
<evidence type="ECO:0000259" key="1">
    <source>
        <dbReference type="Pfam" id="PF12804"/>
    </source>
</evidence>
<protein>
    <recommendedName>
        <fullName evidence="1">MobA-like NTP transferase domain-containing protein</fullName>
    </recommendedName>
</protein>
<dbReference type="InterPro" id="IPR025877">
    <property type="entry name" value="MobA-like_NTP_Trfase"/>
</dbReference>
<dbReference type="HOGENOM" id="CLU_061980_2_0_0"/>
<dbReference type="PANTHER" id="PTHR43777">
    <property type="entry name" value="MOLYBDENUM COFACTOR CYTIDYLYLTRANSFERASE"/>
    <property type="match status" value="1"/>
</dbReference>
<dbReference type="InterPro" id="IPR029044">
    <property type="entry name" value="Nucleotide-diphossugar_trans"/>
</dbReference>
<dbReference type="EMBL" id="CP001275">
    <property type="protein sequence ID" value="ACM05256.1"/>
    <property type="molecule type" value="Genomic_DNA"/>
</dbReference>
<feature type="domain" description="MobA-like NTP transferase" evidence="1">
    <location>
        <begin position="6"/>
        <end position="166"/>
    </location>
</feature>
<gene>
    <name evidence="2" type="ordered locus">trd_1213</name>
</gene>
<evidence type="ECO:0000313" key="2">
    <source>
        <dbReference type="EMBL" id="ACM05256.1"/>
    </source>
</evidence>
<proteinExistence type="predicted"/>
<dbReference type="RefSeq" id="WP_015922165.1">
    <property type="nucleotide sequence ID" value="NC_011959.1"/>
</dbReference>
<evidence type="ECO:0000313" key="3">
    <source>
        <dbReference type="Proteomes" id="UP000000447"/>
    </source>
</evidence>
<reference evidence="2 3" key="1">
    <citation type="journal article" date="2009" name="PLoS ONE">
        <title>Complete genome sequence of the aerobic CO-oxidizing thermophile Thermomicrobium roseum.</title>
        <authorList>
            <person name="Wu D."/>
            <person name="Raymond J."/>
            <person name="Wu M."/>
            <person name="Chatterji S."/>
            <person name="Ren Q."/>
            <person name="Graham J.E."/>
            <person name="Bryant D.A."/>
            <person name="Robb F."/>
            <person name="Colman A."/>
            <person name="Tallon L.J."/>
            <person name="Badger J.H."/>
            <person name="Madupu R."/>
            <person name="Ward N.L."/>
            <person name="Eisen J.A."/>
        </authorList>
    </citation>
    <scope>NUCLEOTIDE SEQUENCE [LARGE SCALE GENOMIC DNA]</scope>
    <source>
        <strain evidence="3">ATCC 27502 / DSM 5159 / P-2</strain>
    </source>
</reference>
<dbReference type="eggNOG" id="COG2068">
    <property type="taxonomic scope" value="Bacteria"/>
</dbReference>
<dbReference type="SUPFAM" id="SSF53448">
    <property type="entry name" value="Nucleotide-diphospho-sugar transferases"/>
    <property type="match status" value="1"/>
</dbReference>
<dbReference type="STRING" id="309801.trd_1213"/>
<sequence length="202" mass="22207">MQRIAALVLAGGLSRRLGYPKQLVELCGKPALQWVLDAVQRTSLEPRVLVLNPDVARSRALETEGFIVVVNERAGEGQSTSIRAGLAVLPDDVDAVVFFLGDQPFVNPAVAALLVDRFRATRAAIVRPRYADGPGHPILIARRLFPELLALEGDTGARPVLARHRDEIVTCDVPERSIPLDLDTPEDIERARQLCREQCHEP</sequence>
<dbReference type="Proteomes" id="UP000000447">
    <property type="component" value="Chromosome"/>
</dbReference>
<dbReference type="AlphaFoldDB" id="B9L1F4"/>
<name>B9L1F4_THERP</name>
<dbReference type="Gene3D" id="3.90.550.10">
    <property type="entry name" value="Spore Coat Polysaccharide Biosynthesis Protein SpsA, Chain A"/>
    <property type="match status" value="1"/>
</dbReference>
<keyword evidence="3" id="KW-1185">Reference proteome</keyword>
<dbReference type="GO" id="GO:0016779">
    <property type="term" value="F:nucleotidyltransferase activity"/>
    <property type="evidence" value="ECO:0007669"/>
    <property type="project" value="UniProtKB-ARBA"/>
</dbReference>
<dbReference type="KEGG" id="tro:trd_1213"/>
<organism evidence="2 3">
    <name type="scientific">Thermomicrobium roseum (strain ATCC 27502 / DSM 5159 / P-2)</name>
    <dbReference type="NCBI Taxonomy" id="309801"/>
    <lineage>
        <taxon>Bacteria</taxon>
        <taxon>Pseudomonadati</taxon>
        <taxon>Thermomicrobiota</taxon>
        <taxon>Thermomicrobia</taxon>
        <taxon>Thermomicrobiales</taxon>
        <taxon>Thermomicrobiaceae</taxon>
        <taxon>Thermomicrobium</taxon>
    </lineage>
</organism>
<dbReference type="PANTHER" id="PTHR43777:SF1">
    <property type="entry name" value="MOLYBDENUM COFACTOR CYTIDYLYLTRANSFERASE"/>
    <property type="match status" value="1"/>
</dbReference>
<dbReference type="Pfam" id="PF12804">
    <property type="entry name" value="NTP_transf_3"/>
    <property type="match status" value="1"/>
</dbReference>
<accession>B9L1F4</accession>
<dbReference type="CDD" id="cd04182">
    <property type="entry name" value="GT_2_like_f"/>
    <property type="match status" value="1"/>
</dbReference>